<reference evidence="2" key="1">
    <citation type="submission" date="2020-02" db="EMBL/GenBank/DDBJ databases">
        <authorList>
            <person name="Meier V. D."/>
        </authorList>
    </citation>
    <scope>NUCLEOTIDE SEQUENCE</scope>
    <source>
        <strain evidence="2">AVDCRST_MAG13</strain>
    </source>
</reference>
<accession>A0A6J4SRC5</accession>
<organism evidence="2">
    <name type="scientific">uncultured Solirubrobacteraceae bacterium</name>
    <dbReference type="NCBI Taxonomy" id="1162706"/>
    <lineage>
        <taxon>Bacteria</taxon>
        <taxon>Bacillati</taxon>
        <taxon>Actinomycetota</taxon>
        <taxon>Thermoleophilia</taxon>
        <taxon>Solirubrobacterales</taxon>
        <taxon>Solirubrobacteraceae</taxon>
        <taxon>environmental samples</taxon>
    </lineage>
</organism>
<name>A0A6J4SRC5_9ACTN</name>
<feature type="non-terminal residue" evidence="2">
    <location>
        <position position="66"/>
    </location>
</feature>
<dbReference type="EMBL" id="CADCVO010000379">
    <property type="protein sequence ID" value="CAA9503201.1"/>
    <property type="molecule type" value="Genomic_DNA"/>
</dbReference>
<sequence>DAAALAAVVRRRHPVGRAGLARADPAGNRRGRRALAGPRGGRGRPPGAGRSAARCARGRGGAARDA</sequence>
<protein>
    <submittedName>
        <fullName evidence="2">Uncharacterized protein</fullName>
    </submittedName>
</protein>
<feature type="region of interest" description="Disordered" evidence="1">
    <location>
        <begin position="16"/>
        <end position="66"/>
    </location>
</feature>
<evidence type="ECO:0000256" key="1">
    <source>
        <dbReference type="SAM" id="MobiDB-lite"/>
    </source>
</evidence>
<gene>
    <name evidence="2" type="ORF">AVDCRST_MAG13-2383</name>
</gene>
<dbReference type="AlphaFoldDB" id="A0A6J4SRC5"/>
<proteinExistence type="predicted"/>
<feature type="non-terminal residue" evidence="2">
    <location>
        <position position="1"/>
    </location>
</feature>
<evidence type="ECO:0000313" key="2">
    <source>
        <dbReference type="EMBL" id="CAA9503201.1"/>
    </source>
</evidence>